<organism evidence="1 2">
    <name type="scientific">Fusibacillus kribbianus</name>
    <dbReference type="NCBI Taxonomy" id="3044208"/>
    <lineage>
        <taxon>Bacteria</taxon>
        <taxon>Bacillati</taxon>
        <taxon>Bacillota</taxon>
        <taxon>Clostridia</taxon>
        <taxon>Lachnospirales</taxon>
        <taxon>Lachnospiraceae</taxon>
        <taxon>Fusibacillus</taxon>
    </lineage>
</organism>
<accession>A0AAP4B9M1</accession>
<dbReference type="EMBL" id="JASGBQ010000002">
    <property type="protein sequence ID" value="MDI9241417.1"/>
    <property type="molecule type" value="Genomic_DNA"/>
</dbReference>
<sequence>MSYPQFQASSDYLGAIADDDFEKALPSVKAEERDGAVLDGPVKLNFMNRRTGRSAWSALST</sequence>
<dbReference type="RefSeq" id="WP_283229927.1">
    <property type="nucleotide sequence ID" value="NZ_JASGBQ010000002.1"/>
</dbReference>
<keyword evidence="2" id="KW-1185">Reference proteome</keyword>
<dbReference type="AlphaFoldDB" id="A0AAP4B9M1"/>
<protein>
    <submittedName>
        <fullName evidence="1">Uncharacterized protein</fullName>
    </submittedName>
</protein>
<reference evidence="1 2" key="1">
    <citation type="submission" date="2023-05" db="EMBL/GenBank/DDBJ databases">
        <title>[ruminococcus] sp. nov., isolated from a pig farm feces dump.</title>
        <authorList>
            <person name="Chang Y.-H."/>
        </authorList>
    </citation>
    <scope>NUCLEOTIDE SEQUENCE [LARGE SCALE GENOMIC DNA]</scope>
    <source>
        <strain evidence="1 2">YH-rum2234</strain>
    </source>
</reference>
<proteinExistence type="predicted"/>
<name>A0AAP4B9M1_9FIRM</name>
<dbReference type="Proteomes" id="UP001300383">
    <property type="component" value="Unassembled WGS sequence"/>
</dbReference>
<comment type="caution">
    <text evidence="1">The sequence shown here is derived from an EMBL/GenBank/DDBJ whole genome shotgun (WGS) entry which is preliminary data.</text>
</comment>
<gene>
    <name evidence="1" type="ORF">QJ036_02855</name>
</gene>
<evidence type="ECO:0000313" key="2">
    <source>
        <dbReference type="Proteomes" id="UP001300383"/>
    </source>
</evidence>
<evidence type="ECO:0000313" key="1">
    <source>
        <dbReference type="EMBL" id="MDI9241417.1"/>
    </source>
</evidence>